<keyword evidence="1" id="KW-1133">Transmembrane helix</keyword>
<feature type="transmembrane region" description="Helical" evidence="1">
    <location>
        <begin position="118"/>
        <end position="137"/>
    </location>
</feature>
<dbReference type="Proteomes" id="UP000013148">
    <property type="component" value="Unassembled WGS sequence"/>
</dbReference>
<feature type="transmembrane region" description="Helical" evidence="1">
    <location>
        <begin position="143"/>
        <end position="160"/>
    </location>
</feature>
<comment type="caution">
    <text evidence="2">The sequence shown here is derived from an EMBL/GenBank/DDBJ whole genome shotgun (WGS) entry which is preliminary data.</text>
</comment>
<dbReference type="AlphaFoldDB" id="N8X1H4"/>
<keyword evidence="3" id="KW-1185">Reference proteome</keyword>
<keyword evidence="1" id="KW-0472">Membrane</keyword>
<dbReference type="EMBL" id="APPJ01000009">
    <property type="protein sequence ID" value="ENV18056.1"/>
    <property type="molecule type" value="Genomic_DNA"/>
</dbReference>
<organism evidence="2 3">
    <name type="scientific">Acinetobacter guillouiae NIPH 991</name>
    <dbReference type="NCBI Taxonomy" id="1217656"/>
    <lineage>
        <taxon>Bacteria</taxon>
        <taxon>Pseudomonadati</taxon>
        <taxon>Pseudomonadota</taxon>
        <taxon>Gammaproteobacteria</taxon>
        <taxon>Moraxellales</taxon>
        <taxon>Moraxellaceae</taxon>
        <taxon>Acinetobacter</taxon>
    </lineage>
</organism>
<proteinExistence type="predicted"/>
<evidence type="ECO:0000313" key="3">
    <source>
        <dbReference type="Proteomes" id="UP000013148"/>
    </source>
</evidence>
<protein>
    <submittedName>
        <fullName evidence="2">Uncharacterized protein</fullName>
    </submittedName>
</protein>
<reference evidence="2 3" key="1">
    <citation type="submission" date="2013-02" db="EMBL/GenBank/DDBJ databases">
        <title>The Genome Sequence of Acinetobacter guillouiae NIPH 991.</title>
        <authorList>
            <consortium name="The Broad Institute Genome Sequencing Platform"/>
            <consortium name="The Broad Institute Genome Sequencing Center for Infectious Disease"/>
            <person name="Cerqueira G."/>
            <person name="Feldgarden M."/>
            <person name="Courvalin P."/>
            <person name="Perichon B."/>
            <person name="Grillot-Courvalin C."/>
            <person name="Clermont D."/>
            <person name="Rocha E."/>
            <person name="Yoon E.-J."/>
            <person name="Nemec A."/>
            <person name="Walker B."/>
            <person name="Young S.K."/>
            <person name="Zeng Q."/>
            <person name="Gargeya S."/>
            <person name="Fitzgerald M."/>
            <person name="Haas B."/>
            <person name="Abouelleil A."/>
            <person name="Alvarado L."/>
            <person name="Arachchi H.M."/>
            <person name="Berlin A.M."/>
            <person name="Chapman S.B."/>
            <person name="Dewar J."/>
            <person name="Goldberg J."/>
            <person name="Griggs A."/>
            <person name="Gujja S."/>
            <person name="Hansen M."/>
            <person name="Howarth C."/>
            <person name="Imamovic A."/>
            <person name="Larimer J."/>
            <person name="McCowan C."/>
            <person name="Murphy C."/>
            <person name="Neiman D."/>
            <person name="Pearson M."/>
            <person name="Priest M."/>
            <person name="Roberts A."/>
            <person name="Saif S."/>
            <person name="Shea T."/>
            <person name="Sisk P."/>
            <person name="Sykes S."/>
            <person name="Wortman J."/>
            <person name="Nusbaum C."/>
            <person name="Birren B."/>
        </authorList>
    </citation>
    <scope>NUCLEOTIDE SEQUENCE [LARGE SCALE GENOMIC DNA]</scope>
    <source>
        <strain evidence="2 3">NIPH 991</strain>
    </source>
</reference>
<dbReference type="RefSeq" id="WP_004818781.1">
    <property type="nucleotide sequence ID" value="NZ_KB849456.1"/>
</dbReference>
<name>N8X1H4_ACIGI</name>
<dbReference type="PATRIC" id="fig|1217656.3.peg.1340"/>
<keyword evidence="1" id="KW-0812">Transmembrane</keyword>
<evidence type="ECO:0000313" key="2">
    <source>
        <dbReference type="EMBL" id="ENV18056.1"/>
    </source>
</evidence>
<gene>
    <name evidence="2" type="ORF">F964_01375</name>
</gene>
<dbReference type="HOGENOM" id="CLU_1297578_0_0_6"/>
<sequence>MALVSFRLEQISGKIHNIQISNTKMMRWNIYMNAYKSGTPEFEVQYFQAQIDDLKVIGCFTDIVFKENEDIEVILCFDVKRQFCKLLALKTSNNILHIDPHLHSFAQLFDFKEFLEKWFIPIVLMLVGGNILMNLWLDIEIQLWDMLLFSCFILAIVYFLNPLKMNKDSYYKNLSRKMWQMPMFQELSAQQVSQTKYFYKMKEYIIDLNKLS</sequence>
<accession>N8X1H4</accession>
<evidence type="ECO:0000256" key="1">
    <source>
        <dbReference type="SAM" id="Phobius"/>
    </source>
</evidence>